<reference evidence="4 5" key="1">
    <citation type="submission" date="2020-08" db="EMBL/GenBank/DDBJ databases">
        <title>A Genomic Blueprint of the Chicken Gut Microbiome.</title>
        <authorList>
            <person name="Gilroy R."/>
            <person name="Ravi A."/>
            <person name="Getino M."/>
            <person name="Pursley I."/>
            <person name="Horton D.L."/>
            <person name="Alikhan N.-F."/>
            <person name="Baker D."/>
            <person name="Gharbi K."/>
            <person name="Hall N."/>
            <person name="Watson M."/>
            <person name="Adriaenssens E.M."/>
            <person name="Foster-Nyarko E."/>
            <person name="Jarju S."/>
            <person name="Secka A."/>
            <person name="Antonio M."/>
            <person name="Oren A."/>
            <person name="Chaudhuri R."/>
            <person name="La Ragione R.M."/>
            <person name="Hildebrand F."/>
            <person name="Pallen M.J."/>
        </authorList>
    </citation>
    <scope>NUCLEOTIDE SEQUENCE [LARGE SCALE GENOMIC DNA]</scope>
    <source>
        <strain evidence="4 5">Sa1CUA4</strain>
    </source>
</reference>
<organism evidence="4 5">
    <name type="scientific">Microbacterium gallinarum</name>
    <dbReference type="NCBI Taxonomy" id="2762209"/>
    <lineage>
        <taxon>Bacteria</taxon>
        <taxon>Bacillati</taxon>
        <taxon>Actinomycetota</taxon>
        <taxon>Actinomycetes</taxon>
        <taxon>Micrococcales</taxon>
        <taxon>Microbacteriaceae</taxon>
        <taxon>Microbacterium</taxon>
    </lineage>
</organism>
<dbReference type="InterPro" id="IPR008984">
    <property type="entry name" value="SMAD_FHA_dom_sf"/>
</dbReference>
<gene>
    <name evidence="4" type="ORF">H9622_06185</name>
</gene>
<sequence>MSVHYSPGTHPVAVTPQGFAALADDTSPALAARIHALVADGRGLGGVLEALTGAYGTSLSAVPPFAVALAEGGSVRLAVRGSFALDVDGRSPERVSGEGVTTWTERVVAEASRVSLDGGADAAPPELPIADGVVLAAGLVWVPAGADESAAAAVKTEAAPAERPDPAVESPEPAPAPAPAPEREPEPAPDPAAEPEPESEPEPELEPEPAVAPLPPAQPTPEPAPRGRSAHVPGAQGAASVAPPSPATPLTTPSAGLIDSAAVLSLADADTLLPAESTLIPRDEEAEHVLDEIAEDPALEATVVRPADTPVVLGDHDGETISLAEARAMRGAAEPVPPLAPPRPPAPGRIRVSSGQVVTLDRTVVIGRRPRSTRVSGTDLPHLVAVDSPQQDISRSHVELRVEGDSIVATDLNTTNGSTLLRPGVDPMRLHPGEATVVVPGDVIDLGDGITVAIEDIA</sequence>
<dbReference type="InterPro" id="IPR000253">
    <property type="entry name" value="FHA_dom"/>
</dbReference>
<comment type="caution">
    <text evidence="4">The sequence shown here is derived from an EMBL/GenBank/DDBJ whole genome shotgun (WGS) entry which is preliminary data.</text>
</comment>
<dbReference type="Gene3D" id="2.60.200.20">
    <property type="match status" value="1"/>
</dbReference>
<dbReference type="EMBL" id="JACSPM010000001">
    <property type="protein sequence ID" value="MBD8023182.1"/>
    <property type="molecule type" value="Genomic_DNA"/>
</dbReference>
<name>A0ABR8X1W2_9MICO</name>
<evidence type="ECO:0000256" key="2">
    <source>
        <dbReference type="SAM" id="MobiDB-lite"/>
    </source>
</evidence>
<dbReference type="Proteomes" id="UP000602532">
    <property type="component" value="Unassembled WGS sequence"/>
</dbReference>
<dbReference type="SUPFAM" id="SSF49879">
    <property type="entry name" value="SMAD/FHA domain"/>
    <property type="match status" value="1"/>
</dbReference>
<feature type="compositionally biased region" description="Low complexity" evidence="2">
    <location>
        <begin position="233"/>
        <end position="253"/>
    </location>
</feature>
<evidence type="ECO:0000313" key="5">
    <source>
        <dbReference type="Proteomes" id="UP000602532"/>
    </source>
</evidence>
<dbReference type="RefSeq" id="WP_191765233.1">
    <property type="nucleotide sequence ID" value="NZ_JACSPM010000001.1"/>
</dbReference>
<proteinExistence type="predicted"/>
<evidence type="ECO:0000256" key="1">
    <source>
        <dbReference type="ARBA" id="ARBA00022553"/>
    </source>
</evidence>
<protein>
    <submittedName>
        <fullName evidence="4">FHA domain-containing protein</fullName>
    </submittedName>
</protein>
<keyword evidence="5" id="KW-1185">Reference proteome</keyword>
<feature type="compositionally biased region" description="Acidic residues" evidence="2">
    <location>
        <begin position="193"/>
        <end position="207"/>
    </location>
</feature>
<evidence type="ECO:0000313" key="4">
    <source>
        <dbReference type="EMBL" id="MBD8023182.1"/>
    </source>
</evidence>
<feature type="compositionally biased region" description="Pro residues" evidence="2">
    <location>
        <begin position="210"/>
        <end position="224"/>
    </location>
</feature>
<evidence type="ECO:0000259" key="3">
    <source>
        <dbReference type="PROSITE" id="PS50006"/>
    </source>
</evidence>
<dbReference type="PROSITE" id="PS50006">
    <property type="entry name" value="FHA_DOMAIN"/>
    <property type="match status" value="1"/>
</dbReference>
<feature type="domain" description="FHA" evidence="3">
    <location>
        <begin position="364"/>
        <end position="420"/>
    </location>
</feature>
<keyword evidence="1" id="KW-0597">Phosphoprotein</keyword>
<dbReference type="Pfam" id="PF00498">
    <property type="entry name" value="FHA"/>
    <property type="match status" value="1"/>
</dbReference>
<feature type="region of interest" description="Disordered" evidence="2">
    <location>
        <begin position="153"/>
        <end position="253"/>
    </location>
</feature>
<dbReference type="CDD" id="cd00060">
    <property type="entry name" value="FHA"/>
    <property type="match status" value="1"/>
</dbReference>
<accession>A0ABR8X1W2</accession>